<comment type="caution">
    <text evidence="2">The sequence shown here is derived from an EMBL/GenBank/DDBJ whole genome shotgun (WGS) entry which is preliminary data.</text>
</comment>
<dbReference type="STRING" id="98765.A0A2R6NJJ9"/>
<dbReference type="OrthoDB" id="2742682at2759"/>
<organism evidence="2 3">
    <name type="scientific">Hermanssonia centrifuga</name>
    <dbReference type="NCBI Taxonomy" id="98765"/>
    <lineage>
        <taxon>Eukaryota</taxon>
        <taxon>Fungi</taxon>
        <taxon>Dikarya</taxon>
        <taxon>Basidiomycota</taxon>
        <taxon>Agaricomycotina</taxon>
        <taxon>Agaricomycetes</taxon>
        <taxon>Polyporales</taxon>
        <taxon>Meruliaceae</taxon>
        <taxon>Hermanssonia</taxon>
    </lineage>
</organism>
<sequence>MQKMFGPYFKASGTSAKGLDTLHALGISISQKSVYNTIDKLSESSQVELRKDVLKYPWGGLHDNLNTYKQIFEQRLSNQNHFDSGTAATIFIIKDPNAIAPSNRLYRAQFEAACNNPLRSLDIIKLDASASARLDRQAVYHILSFLRDAEPFDFNTYSHCDSNIFPRPPSVFQLATGPSTATKQYMLKTEHIDESSYEGNAACMSAWFRQADLASFAAQMKLGTEKLIVWIGDQLTTSRIRGLKRHHQQDLNSTERYEHILEHFGWFHAQITEIHSLHNQFYGTSAGVGLKHDFDLLKRKGLSSPATQGNFHQNLSGALKIVAEARFRDLWCIVGGVDSLDELRSRTPEQLQLIAEKILVEYASTASISRILSGSSTSIPQIQRR</sequence>
<dbReference type="InterPro" id="IPR046496">
    <property type="entry name" value="DUF6589"/>
</dbReference>
<protein>
    <recommendedName>
        <fullName evidence="1">DUF6589 domain-containing protein</fullName>
    </recommendedName>
</protein>
<accession>A0A2R6NJJ9</accession>
<gene>
    <name evidence="2" type="ORF">PHLCEN_2v11604</name>
</gene>
<dbReference type="EMBL" id="MLYV02001159">
    <property type="protein sequence ID" value="PSR72534.1"/>
    <property type="molecule type" value="Genomic_DNA"/>
</dbReference>
<proteinExistence type="predicted"/>
<dbReference type="AlphaFoldDB" id="A0A2R6NJJ9"/>
<evidence type="ECO:0000259" key="1">
    <source>
        <dbReference type="Pfam" id="PF20231"/>
    </source>
</evidence>
<dbReference type="Proteomes" id="UP000186601">
    <property type="component" value="Unassembled WGS sequence"/>
</dbReference>
<keyword evidence="3" id="KW-1185">Reference proteome</keyword>
<evidence type="ECO:0000313" key="2">
    <source>
        <dbReference type="EMBL" id="PSR72534.1"/>
    </source>
</evidence>
<evidence type="ECO:0000313" key="3">
    <source>
        <dbReference type="Proteomes" id="UP000186601"/>
    </source>
</evidence>
<dbReference type="Pfam" id="PF20231">
    <property type="entry name" value="DUF6589"/>
    <property type="match status" value="1"/>
</dbReference>
<name>A0A2R6NJJ9_9APHY</name>
<feature type="domain" description="DUF6589" evidence="1">
    <location>
        <begin position="116"/>
        <end position="367"/>
    </location>
</feature>
<reference evidence="2 3" key="1">
    <citation type="submission" date="2018-02" db="EMBL/GenBank/DDBJ databases">
        <title>Genome sequence of the basidiomycete white-rot fungus Phlebia centrifuga.</title>
        <authorList>
            <person name="Granchi Z."/>
            <person name="Peng M."/>
            <person name="de Vries R.P."/>
            <person name="Hilden K."/>
            <person name="Makela M.R."/>
            <person name="Grigoriev I."/>
            <person name="Riley R."/>
        </authorList>
    </citation>
    <scope>NUCLEOTIDE SEQUENCE [LARGE SCALE GENOMIC DNA]</scope>
    <source>
        <strain evidence="2 3">FBCC195</strain>
    </source>
</reference>